<sequence length="53" mass="6455">MCFAFEQQSLIWFICCSWMMIILLLHTFELLFLSFKSYYYDTKCAIYIVAYMA</sequence>
<evidence type="ECO:0000313" key="2">
    <source>
        <dbReference type="EMBL" id="MBW81228.1"/>
    </source>
</evidence>
<keyword evidence="1" id="KW-0472">Membrane</keyword>
<protein>
    <submittedName>
        <fullName evidence="2">Uncharacterized protein</fullName>
    </submittedName>
</protein>
<evidence type="ECO:0000256" key="1">
    <source>
        <dbReference type="SAM" id="Phobius"/>
    </source>
</evidence>
<dbReference type="EMBL" id="GGEC01000745">
    <property type="protein sequence ID" value="MBW81228.1"/>
    <property type="molecule type" value="Transcribed_RNA"/>
</dbReference>
<reference evidence="2" key="1">
    <citation type="submission" date="2018-02" db="EMBL/GenBank/DDBJ databases">
        <title>Rhizophora mucronata_Transcriptome.</title>
        <authorList>
            <person name="Meera S.P."/>
            <person name="Sreeshan A."/>
            <person name="Augustine A."/>
        </authorList>
    </citation>
    <scope>NUCLEOTIDE SEQUENCE</scope>
    <source>
        <tissue evidence="2">Leaf</tissue>
    </source>
</reference>
<name>A0A2P2IJ31_RHIMU</name>
<proteinExistence type="predicted"/>
<dbReference type="AlphaFoldDB" id="A0A2P2IJ31"/>
<accession>A0A2P2IJ31</accession>
<organism evidence="2">
    <name type="scientific">Rhizophora mucronata</name>
    <name type="common">Asiatic mangrove</name>
    <dbReference type="NCBI Taxonomy" id="61149"/>
    <lineage>
        <taxon>Eukaryota</taxon>
        <taxon>Viridiplantae</taxon>
        <taxon>Streptophyta</taxon>
        <taxon>Embryophyta</taxon>
        <taxon>Tracheophyta</taxon>
        <taxon>Spermatophyta</taxon>
        <taxon>Magnoliopsida</taxon>
        <taxon>eudicotyledons</taxon>
        <taxon>Gunneridae</taxon>
        <taxon>Pentapetalae</taxon>
        <taxon>rosids</taxon>
        <taxon>fabids</taxon>
        <taxon>Malpighiales</taxon>
        <taxon>Rhizophoraceae</taxon>
        <taxon>Rhizophora</taxon>
    </lineage>
</organism>
<keyword evidence="1" id="KW-0812">Transmembrane</keyword>
<keyword evidence="1" id="KW-1133">Transmembrane helix</keyword>
<feature type="transmembrane region" description="Helical" evidence="1">
    <location>
        <begin position="12"/>
        <end position="33"/>
    </location>
</feature>